<comment type="caution">
    <text evidence="2">The sequence shown here is derived from an EMBL/GenBank/DDBJ whole genome shotgun (WGS) entry which is preliminary data.</text>
</comment>
<feature type="domain" description="Cupin type-2" evidence="1">
    <location>
        <begin position="7"/>
        <end position="80"/>
    </location>
</feature>
<name>A0ABD5XRC7_9EURY</name>
<dbReference type="Pfam" id="PF07883">
    <property type="entry name" value="Cupin_2"/>
    <property type="match status" value="1"/>
</dbReference>
<dbReference type="Gene3D" id="2.60.120.10">
    <property type="entry name" value="Jelly Rolls"/>
    <property type="match status" value="1"/>
</dbReference>
<proteinExistence type="predicted"/>
<reference evidence="2 3" key="1">
    <citation type="journal article" date="2019" name="Int. J. Syst. Evol. Microbiol.">
        <title>The Global Catalogue of Microorganisms (GCM) 10K type strain sequencing project: providing services to taxonomists for standard genome sequencing and annotation.</title>
        <authorList>
            <consortium name="The Broad Institute Genomics Platform"/>
            <consortium name="The Broad Institute Genome Sequencing Center for Infectious Disease"/>
            <person name="Wu L."/>
            <person name="Ma J."/>
        </authorList>
    </citation>
    <scope>NUCLEOTIDE SEQUENCE [LARGE SCALE GENOMIC DNA]</scope>
    <source>
        <strain evidence="2 3">DT92</strain>
    </source>
</reference>
<dbReference type="Proteomes" id="UP001596368">
    <property type="component" value="Unassembled WGS sequence"/>
</dbReference>
<accession>A0ABD5XRC7</accession>
<keyword evidence="3" id="KW-1185">Reference proteome</keyword>
<dbReference type="InterPro" id="IPR014710">
    <property type="entry name" value="RmlC-like_jellyroll"/>
</dbReference>
<evidence type="ECO:0000313" key="3">
    <source>
        <dbReference type="Proteomes" id="UP001596368"/>
    </source>
</evidence>
<dbReference type="EMBL" id="JBHSZG010000002">
    <property type="protein sequence ID" value="MFC7137718.1"/>
    <property type="molecule type" value="Genomic_DNA"/>
</dbReference>
<dbReference type="InterPro" id="IPR013096">
    <property type="entry name" value="Cupin_2"/>
</dbReference>
<sequence>MDFAMTVFELEPGESFSGAPHKHLNQEELFYITEGTATWHTKADAGAEPEVFEVGAGEVVHFAADDVFQTGVNESDGVVKGFAMGVPGSRHEWEKALGLVDCPECGDETVHTFRVVEGAADVRMPDPEEMVIACRECGNEL</sequence>
<gene>
    <name evidence="2" type="ORF">ACFQRB_17110</name>
</gene>
<dbReference type="AlphaFoldDB" id="A0ABD5XRC7"/>
<organism evidence="2 3">
    <name type="scientific">Halobaculum litoreum</name>
    <dbReference type="NCBI Taxonomy" id="3031998"/>
    <lineage>
        <taxon>Archaea</taxon>
        <taxon>Methanobacteriati</taxon>
        <taxon>Methanobacteriota</taxon>
        <taxon>Stenosarchaea group</taxon>
        <taxon>Halobacteria</taxon>
        <taxon>Halobacteriales</taxon>
        <taxon>Haloferacaceae</taxon>
        <taxon>Halobaculum</taxon>
    </lineage>
</organism>
<dbReference type="InterPro" id="IPR011051">
    <property type="entry name" value="RmlC_Cupin_sf"/>
</dbReference>
<evidence type="ECO:0000313" key="2">
    <source>
        <dbReference type="EMBL" id="MFC7137718.1"/>
    </source>
</evidence>
<protein>
    <submittedName>
        <fullName evidence="2">Cupin domain-containing protein</fullName>
    </submittedName>
</protein>
<dbReference type="SUPFAM" id="SSF51182">
    <property type="entry name" value="RmlC-like cupins"/>
    <property type="match status" value="1"/>
</dbReference>
<evidence type="ECO:0000259" key="1">
    <source>
        <dbReference type="Pfam" id="PF07883"/>
    </source>
</evidence>